<evidence type="ECO:0000313" key="13">
    <source>
        <dbReference type="Proteomes" id="UP000637578"/>
    </source>
</evidence>
<keyword evidence="3 9" id="KW-0328">Glycosyltransferase</keyword>
<dbReference type="GO" id="GO:0004048">
    <property type="term" value="F:anthranilate phosphoribosyltransferase activity"/>
    <property type="evidence" value="ECO:0007669"/>
    <property type="project" value="UniProtKB-UniRule"/>
</dbReference>
<dbReference type="EC" id="2.4.2.18" evidence="9"/>
<evidence type="ECO:0000313" key="12">
    <source>
        <dbReference type="EMBL" id="GGM53877.1"/>
    </source>
</evidence>
<comment type="similarity">
    <text evidence="8">In the C-terminal section; belongs to the anthranilate phosphoribosyltransferase family.</text>
</comment>
<feature type="domain" description="Glycosyl transferase family 3" evidence="10">
    <location>
        <begin position="82"/>
        <end position="335"/>
    </location>
</feature>
<dbReference type="InterPro" id="IPR036320">
    <property type="entry name" value="Glycosyl_Trfase_fam3_N_dom_sf"/>
</dbReference>
<evidence type="ECO:0000256" key="1">
    <source>
        <dbReference type="ARBA" id="ARBA00004907"/>
    </source>
</evidence>
<sequence length="355" mass="36360">MAERTATARTWPNLLSRLVGGANLTAEDTAWAMDQVMSGDASPAQVAGFVVALRAKGETAAEIAGLARAMLAHARRVELDVRAVDVVGTGGDRSGTVNISTMAAIITAAAGVPVVKHGNRAASSKCGTADVLEALGVAIELPPAAVRRCVDELGVGFCFAPVFHPAMRHAAAPRRELGIPTAFNVLGPLTNPAGTTAGLIGCADPRLAPVMAEVFAGRGASVLLARGDDGLDEITTTTTTTAWVVHDRQVRQETVDPIALGIELARPQDLAGGDAAVNAEVVRELVAGKPGPVRDAVVLNAAGALAAYEGFSTDLVADLRAGLERAAHTIDSGAAATLLTRWAELSTSLKAEYSA</sequence>
<dbReference type="GO" id="GO:0000287">
    <property type="term" value="F:magnesium ion binding"/>
    <property type="evidence" value="ECO:0007669"/>
    <property type="project" value="UniProtKB-UniRule"/>
</dbReference>
<dbReference type="SUPFAM" id="SSF52418">
    <property type="entry name" value="Nucleoside phosphorylase/phosphoribosyltransferase catalytic domain"/>
    <property type="match status" value="1"/>
</dbReference>
<dbReference type="GO" id="GO:0005829">
    <property type="term" value="C:cytosol"/>
    <property type="evidence" value="ECO:0007669"/>
    <property type="project" value="TreeGrafter"/>
</dbReference>
<evidence type="ECO:0000256" key="5">
    <source>
        <dbReference type="ARBA" id="ARBA00022822"/>
    </source>
</evidence>
<dbReference type="Pfam" id="PF02885">
    <property type="entry name" value="Glycos_trans_3N"/>
    <property type="match status" value="1"/>
</dbReference>
<reference evidence="12" key="2">
    <citation type="submission" date="2020-09" db="EMBL/GenBank/DDBJ databases">
        <authorList>
            <person name="Sun Q."/>
            <person name="Zhou Y."/>
        </authorList>
    </citation>
    <scope>NUCLEOTIDE SEQUENCE</scope>
    <source>
        <strain evidence="12">CGMCC 4.5737</strain>
    </source>
</reference>
<reference evidence="12" key="1">
    <citation type="journal article" date="2014" name="Int. J. Syst. Evol. Microbiol.">
        <title>Complete genome sequence of Corynebacterium casei LMG S-19264T (=DSM 44701T), isolated from a smear-ripened cheese.</title>
        <authorList>
            <consortium name="US DOE Joint Genome Institute (JGI-PGF)"/>
            <person name="Walter F."/>
            <person name="Albersmeier A."/>
            <person name="Kalinowski J."/>
            <person name="Ruckert C."/>
        </authorList>
    </citation>
    <scope>NUCLEOTIDE SEQUENCE</scope>
    <source>
        <strain evidence="12">CGMCC 4.5737</strain>
    </source>
</reference>
<dbReference type="SUPFAM" id="SSF47648">
    <property type="entry name" value="Nucleoside phosphorylase/phosphoribosyltransferase N-terminal domain"/>
    <property type="match status" value="1"/>
</dbReference>
<protein>
    <recommendedName>
        <fullName evidence="9">Anthranilate phosphoribosyltransferase</fullName>
        <ecNumber evidence="9">2.4.2.18</ecNumber>
    </recommendedName>
</protein>
<feature type="binding site" evidence="9">
    <location>
        <position position="128"/>
    </location>
    <ligand>
        <name>5-phospho-alpha-D-ribose 1-diphosphate</name>
        <dbReference type="ChEBI" id="CHEBI:58017"/>
    </ligand>
</feature>
<feature type="binding site" evidence="9">
    <location>
        <position position="233"/>
    </location>
    <ligand>
        <name>Mg(2+)</name>
        <dbReference type="ChEBI" id="CHEBI:18420"/>
        <label>2</label>
    </ligand>
</feature>
<evidence type="ECO:0000256" key="2">
    <source>
        <dbReference type="ARBA" id="ARBA00022605"/>
    </source>
</evidence>
<comment type="catalytic activity">
    <reaction evidence="7 9">
        <text>N-(5-phospho-beta-D-ribosyl)anthranilate + diphosphate = 5-phospho-alpha-D-ribose 1-diphosphate + anthranilate</text>
        <dbReference type="Rhea" id="RHEA:11768"/>
        <dbReference type="ChEBI" id="CHEBI:16567"/>
        <dbReference type="ChEBI" id="CHEBI:18277"/>
        <dbReference type="ChEBI" id="CHEBI:33019"/>
        <dbReference type="ChEBI" id="CHEBI:58017"/>
        <dbReference type="EC" id="2.4.2.18"/>
    </reaction>
</comment>
<comment type="similarity">
    <text evidence="9">Belongs to the anthranilate phosphoribosyltransferase family.</text>
</comment>
<evidence type="ECO:0000259" key="10">
    <source>
        <dbReference type="Pfam" id="PF00591"/>
    </source>
</evidence>
<evidence type="ECO:0000256" key="7">
    <source>
        <dbReference type="ARBA" id="ARBA00052328"/>
    </source>
</evidence>
<dbReference type="AlphaFoldDB" id="A0A8J3FWK8"/>
<keyword evidence="5 9" id="KW-0822">Tryptophan biosynthesis</keyword>
<comment type="function">
    <text evidence="9">Catalyzes the transfer of the phosphoribosyl group of 5-phosphorylribose-1-pyrophosphate (PRPP) to anthranilate to yield N-(5'-phosphoribosyl)-anthranilate (PRA).</text>
</comment>
<keyword evidence="9" id="KW-0479">Metal-binding</keyword>
<evidence type="ECO:0000256" key="3">
    <source>
        <dbReference type="ARBA" id="ARBA00022676"/>
    </source>
</evidence>
<keyword evidence="9" id="KW-0460">Magnesium</keyword>
<feature type="binding site" evidence="9">
    <location>
        <position position="233"/>
    </location>
    <ligand>
        <name>Mg(2+)</name>
        <dbReference type="ChEBI" id="CHEBI:18420"/>
        <label>1</label>
    </ligand>
</feature>
<dbReference type="PANTHER" id="PTHR43285">
    <property type="entry name" value="ANTHRANILATE PHOSPHORIBOSYLTRANSFERASE"/>
    <property type="match status" value="1"/>
</dbReference>
<accession>A0A8J3FWK8</accession>
<dbReference type="FunFam" id="3.40.1030.10:FF:000002">
    <property type="entry name" value="Anthranilate phosphoribosyltransferase"/>
    <property type="match status" value="1"/>
</dbReference>
<comment type="cofactor">
    <cofactor evidence="9">
        <name>Mg(2+)</name>
        <dbReference type="ChEBI" id="CHEBI:18420"/>
    </cofactor>
    <text evidence="9">Binds 2 magnesium ions per monomer.</text>
</comment>
<evidence type="ECO:0000256" key="8">
    <source>
        <dbReference type="ARBA" id="ARBA00061188"/>
    </source>
</evidence>
<evidence type="ECO:0000256" key="6">
    <source>
        <dbReference type="ARBA" id="ARBA00023141"/>
    </source>
</evidence>
<dbReference type="Pfam" id="PF00591">
    <property type="entry name" value="Glycos_transf_3"/>
    <property type="match status" value="1"/>
</dbReference>
<feature type="binding site" evidence="9">
    <location>
        <position position="119"/>
    </location>
    <ligand>
        <name>anthranilate</name>
        <dbReference type="ChEBI" id="CHEBI:16567"/>
        <label>1</label>
    </ligand>
</feature>
<keyword evidence="6 9" id="KW-0057">Aromatic amino acid biosynthesis</keyword>
<dbReference type="GO" id="GO:0000162">
    <property type="term" value="P:L-tryptophan biosynthetic process"/>
    <property type="evidence" value="ECO:0007669"/>
    <property type="project" value="UniProtKB-UniRule"/>
</dbReference>
<dbReference type="UniPathway" id="UPA00035">
    <property type="reaction ID" value="UER00041"/>
</dbReference>
<feature type="binding site" evidence="9">
    <location>
        <position position="88"/>
    </location>
    <ligand>
        <name>5-phospho-alpha-D-ribose 1-diphosphate</name>
        <dbReference type="ChEBI" id="CHEBI:58017"/>
    </ligand>
</feature>
<dbReference type="InterPro" id="IPR005940">
    <property type="entry name" value="Anthranilate_Pribosyl_Tfrase"/>
</dbReference>
<keyword evidence="2 9" id="KW-0028">Amino-acid biosynthesis</keyword>
<evidence type="ECO:0000259" key="11">
    <source>
        <dbReference type="Pfam" id="PF02885"/>
    </source>
</evidence>
<comment type="caution">
    <text evidence="12">The sequence shown here is derived from an EMBL/GenBank/DDBJ whole genome shotgun (WGS) entry which is preliminary data.</text>
</comment>
<feature type="binding site" evidence="9">
    <location>
        <begin position="98"/>
        <end position="101"/>
    </location>
    <ligand>
        <name>5-phospho-alpha-D-ribose 1-diphosphate</name>
        <dbReference type="ChEBI" id="CHEBI:58017"/>
    </ligand>
</feature>
<comment type="pathway">
    <text evidence="1 9">Amino-acid biosynthesis; L-tryptophan biosynthesis; L-tryptophan from chorismate: step 2/5.</text>
</comment>
<dbReference type="Gene3D" id="1.20.970.10">
    <property type="entry name" value="Transferase, Pyrimidine Nucleoside Phosphorylase, Chain C"/>
    <property type="match status" value="1"/>
</dbReference>
<dbReference type="InterPro" id="IPR017459">
    <property type="entry name" value="Glycosyl_Trfase_fam3_N_dom"/>
</dbReference>
<feature type="binding site" evidence="9">
    <location>
        <position position="96"/>
    </location>
    <ligand>
        <name>5-phospho-alpha-D-ribose 1-diphosphate</name>
        <dbReference type="ChEBI" id="CHEBI:58017"/>
    </ligand>
</feature>
<feature type="binding site" evidence="9">
    <location>
        <position position="174"/>
    </location>
    <ligand>
        <name>anthranilate</name>
        <dbReference type="ChEBI" id="CHEBI:16567"/>
        <label>2</label>
    </ligand>
</feature>
<keyword evidence="4 9" id="KW-0808">Transferase</keyword>
<feature type="domain" description="Glycosyl transferase family 3 N-terminal" evidence="11">
    <location>
        <begin position="13"/>
        <end position="74"/>
    </location>
</feature>
<feature type="binding site" evidence="9">
    <location>
        <begin position="116"/>
        <end position="124"/>
    </location>
    <ligand>
        <name>5-phospho-alpha-D-ribose 1-diphosphate</name>
        <dbReference type="ChEBI" id="CHEBI:58017"/>
    </ligand>
</feature>
<feature type="binding site" evidence="9">
    <location>
        <begin position="91"/>
        <end position="92"/>
    </location>
    <ligand>
        <name>5-phospho-alpha-D-ribose 1-diphosphate</name>
        <dbReference type="ChEBI" id="CHEBI:58017"/>
    </ligand>
</feature>
<dbReference type="RefSeq" id="WP_189057364.1">
    <property type="nucleotide sequence ID" value="NZ_BMMK01000010.1"/>
</dbReference>
<feature type="binding site" evidence="9">
    <location>
        <position position="232"/>
    </location>
    <ligand>
        <name>Mg(2+)</name>
        <dbReference type="ChEBI" id="CHEBI:18420"/>
        <label>2</label>
    </ligand>
</feature>
<organism evidence="12 13">
    <name type="scientific">Longimycelium tulufanense</name>
    <dbReference type="NCBI Taxonomy" id="907463"/>
    <lineage>
        <taxon>Bacteria</taxon>
        <taxon>Bacillati</taxon>
        <taxon>Actinomycetota</taxon>
        <taxon>Actinomycetes</taxon>
        <taxon>Pseudonocardiales</taxon>
        <taxon>Pseudonocardiaceae</taxon>
        <taxon>Longimycelium</taxon>
    </lineage>
</organism>
<dbReference type="PANTHER" id="PTHR43285:SF2">
    <property type="entry name" value="ANTHRANILATE PHOSPHORIBOSYLTRANSFERASE"/>
    <property type="match status" value="1"/>
</dbReference>
<dbReference type="Gene3D" id="3.40.1030.10">
    <property type="entry name" value="Nucleoside phosphorylase/phosphoribosyltransferase catalytic domain"/>
    <property type="match status" value="1"/>
</dbReference>
<proteinExistence type="inferred from homology"/>
<dbReference type="Proteomes" id="UP000637578">
    <property type="component" value="Unassembled WGS sequence"/>
</dbReference>
<dbReference type="HAMAP" id="MF_00211">
    <property type="entry name" value="TrpD"/>
    <property type="match status" value="1"/>
</dbReference>
<feature type="binding site" evidence="9">
    <location>
        <position position="88"/>
    </location>
    <ligand>
        <name>anthranilate</name>
        <dbReference type="ChEBI" id="CHEBI:16567"/>
        <label>1</label>
    </ligand>
</feature>
<dbReference type="NCBIfam" id="TIGR01245">
    <property type="entry name" value="trpD"/>
    <property type="match status" value="1"/>
</dbReference>
<dbReference type="EMBL" id="BMMK01000010">
    <property type="protein sequence ID" value="GGM53877.1"/>
    <property type="molecule type" value="Genomic_DNA"/>
</dbReference>
<feature type="binding site" evidence="9">
    <location>
        <position position="100"/>
    </location>
    <ligand>
        <name>Mg(2+)</name>
        <dbReference type="ChEBI" id="CHEBI:18420"/>
        <label>1</label>
    </ligand>
</feature>
<comment type="caution">
    <text evidence="9">Lacks conserved residue(s) required for the propagation of feature annotation.</text>
</comment>
<name>A0A8J3FWK8_9PSEU</name>
<keyword evidence="13" id="KW-1185">Reference proteome</keyword>
<dbReference type="InterPro" id="IPR000312">
    <property type="entry name" value="Glycosyl_Trfase_fam3"/>
</dbReference>
<comment type="subunit">
    <text evidence="9">Homodimer.</text>
</comment>
<evidence type="ECO:0000256" key="9">
    <source>
        <dbReference type="HAMAP-Rule" id="MF_00211"/>
    </source>
</evidence>
<gene>
    <name evidence="9 12" type="primary">trpD</name>
    <name evidence="12" type="ORF">GCM10012275_26230</name>
</gene>
<dbReference type="InterPro" id="IPR035902">
    <property type="entry name" value="Nuc_phospho_transferase"/>
</dbReference>
<evidence type="ECO:0000256" key="4">
    <source>
        <dbReference type="ARBA" id="ARBA00022679"/>
    </source>
</evidence>